<dbReference type="GO" id="GO:0006508">
    <property type="term" value="P:proteolysis"/>
    <property type="evidence" value="ECO:0007669"/>
    <property type="project" value="UniProtKB-KW"/>
</dbReference>
<feature type="domain" description="PDZ" evidence="5">
    <location>
        <begin position="88"/>
        <end position="142"/>
    </location>
</feature>
<dbReference type="InterPro" id="IPR005151">
    <property type="entry name" value="Tail-specific_protease"/>
</dbReference>
<keyword evidence="7" id="KW-1185">Reference proteome</keyword>
<proteinExistence type="inferred from homology"/>
<evidence type="ECO:0000256" key="1">
    <source>
        <dbReference type="ARBA" id="ARBA00009179"/>
    </source>
</evidence>
<dbReference type="EMBL" id="BRYA01000556">
    <property type="protein sequence ID" value="GMI22894.1"/>
    <property type="molecule type" value="Genomic_DNA"/>
</dbReference>
<keyword evidence="3" id="KW-0378">Hydrolase</keyword>
<comment type="similarity">
    <text evidence="1">Belongs to the peptidase S41A family.</text>
</comment>
<dbReference type="Proteomes" id="UP001165065">
    <property type="component" value="Unassembled WGS sequence"/>
</dbReference>
<dbReference type="InterPro" id="IPR004447">
    <property type="entry name" value="Peptidase_S41A"/>
</dbReference>
<evidence type="ECO:0000256" key="4">
    <source>
        <dbReference type="ARBA" id="ARBA00022825"/>
    </source>
</evidence>
<dbReference type="SMART" id="SM00228">
    <property type="entry name" value="PDZ"/>
    <property type="match status" value="1"/>
</dbReference>
<dbReference type="PANTHER" id="PTHR32060:SF7">
    <property type="entry name" value="CARBOXYL-TERMINAL-PROCESSING PEPTIDASE 2, CHLOROPLASTIC"/>
    <property type="match status" value="1"/>
</dbReference>
<dbReference type="InterPro" id="IPR036034">
    <property type="entry name" value="PDZ_sf"/>
</dbReference>
<dbReference type="PANTHER" id="PTHR32060">
    <property type="entry name" value="TAIL-SPECIFIC PROTEASE"/>
    <property type="match status" value="1"/>
</dbReference>
<reference evidence="7" key="1">
    <citation type="journal article" date="2023" name="Commun. Biol.">
        <title>Genome analysis of Parmales, the sister group of diatoms, reveals the evolutionary specialization of diatoms from phago-mixotrophs to photoautotrophs.</title>
        <authorList>
            <person name="Ban H."/>
            <person name="Sato S."/>
            <person name="Yoshikawa S."/>
            <person name="Yamada K."/>
            <person name="Nakamura Y."/>
            <person name="Ichinomiya M."/>
            <person name="Sato N."/>
            <person name="Blanc-Mathieu R."/>
            <person name="Endo H."/>
            <person name="Kuwata A."/>
            <person name="Ogata H."/>
        </authorList>
    </citation>
    <scope>NUCLEOTIDE SEQUENCE [LARGE SCALE GENOMIC DNA]</scope>
</reference>
<keyword evidence="2" id="KW-0645">Protease</keyword>
<dbReference type="Gene3D" id="3.90.226.10">
    <property type="entry name" value="2-enoyl-CoA Hydratase, Chain A, domain 1"/>
    <property type="match status" value="1"/>
</dbReference>
<dbReference type="CDD" id="cd07560">
    <property type="entry name" value="Peptidase_S41_CPP"/>
    <property type="match status" value="1"/>
</dbReference>
<accession>A0A9W7L2Z3</accession>
<dbReference type="SUPFAM" id="SSF52096">
    <property type="entry name" value="ClpP/crotonase"/>
    <property type="match status" value="1"/>
</dbReference>
<dbReference type="Gene3D" id="2.30.42.10">
    <property type="match status" value="1"/>
</dbReference>
<evidence type="ECO:0000313" key="6">
    <source>
        <dbReference type="EMBL" id="GMI22894.1"/>
    </source>
</evidence>
<dbReference type="Gene3D" id="3.30.750.44">
    <property type="match status" value="1"/>
</dbReference>
<dbReference type="GO" id="GO:0008236">
    <property type="term" value="F:serine-type peptidase activity"/>
    <property type="evidence" value="ECO:0007669"/>
    <property type="project" value="UniProtKB-KW"/>
</dbReference>
<name>A0A9W7L2Z3_9STRA</name>
<dbReference type="InterPro" id="IPR001478">
    <property type="entry name" value="PDZ"/>
</dbReference>
<gene>
    <name evidence="6" type="ORF">TrCOL_g9264</name>
</gene>
<evidence type="ECO:0000313" key="7">
    <source>
        <dbReference type="Proteomes" id="UP001165065"/>
    </source>
</evidence>
<dbReference type="PROSITE" id="PS50106">
    <property type="entry name" value="PDZ"/>
    <property type="match status" value="1"/>
</dbReference>
<keyword evidence="4" id="KW-0720">Serine protease</keyword>
<evidence type="ECO:0000256" key="2">
    <source>
        <dbReference type="ARBA" id="ARBA00022670"/>
    </source>
</evidence>
<dbReference type="GO" id="GO:0004175">
    <property type="term" value="F:endopeptidase activity"/>
    <property type="evidence" value="ECO:0007669"/>
    <property type="project" value="TreeGrafter"/>
</dbReference>
<protein>
    <recommendedName>
        <fullName evidence="5">PDZ domain-containing protein</fullName>
    </recommendedName>
</protein>
<comment type="caution">
    <text evidence="6">The sequence shown here is derived from an EMBL/GenBank/DDBJ whole genome shotgun (WGS) entry which is preliminary data.</text>
</comment>
<sequence>MEDPSLAFAKSYTYGSFTREQAAVAEAWRIVDNVYYDRTFNGNDWYKARTSSLDAVNPDNYEQVTGKMLQGLGDKYTVYLSPDKYKSMVTTVTGDITGVGVTLSNTPTGSVKIVGVESTGAAGGAGVKAGDVIKSVNGKNDLDADGFANLCRGEVGGRVVMTVERDGGDKEFILERKKFTPQTVKREGDVVRISSWDGNTVEKVVKEVGNSKRIILDLTSNPGGLMTAGVDLANEFLESGDGIVRVVDKTGIVRQERGLGNGRLRDVELSVVVDENTASASEVFTGAMKDNKRAGVYGLKAKRTYGKGVIQTVRAIENADGDNMGGVKVTMARYETPAGKDINGGGIEVDKVVDCMEDKCLPKVELPN</sequence>
<dbReference type="InterPro" id="IPR029045">
    <property type="entry name" value="ClpP/crotonase-like_dom_sf"/>
</dbReference>
<dbReference type="AlphaFoldDB" id="A0A9W7L2Z3"/>
<dbReference type="Pfam" id="PF03572">
    <property type="entry name" value="Peptidase_S41"/>
    <property type="match status" value="1"/>
</dbReference>
<evidence type="ECO:0000256" key="3">
    <source>
        <dbReference type="ARBA" id="ARBA00022801"/>
    </source>
</evidence>
<organism evidence="6 7">
    <name type="scientific">Triparma columacea</name>
    <dbReference type="NCBI Taxonomy" id="722753"/>
    <lineage>
        <taxon>Eukaryota</taxon>
        <taxon>Sar</taxon>
        <taxon>Stramenopiles</taxon>
        <taxon>Ochrophyta</taxon>
        <taxon>Bolidophyceae</taxon>
        <taxon>Parmales</taxon>
        <taxon>Triparmaceae</taxon>
        <taxon>Triparma</taxon>
    </lineage>
</organism>
<dbReference type="SUPFAM" id="SSF50156">
    <property type="entry name" value="PDZ domain-like"/>
    <property type="match status" value="1"/>
</dbReference>
<dbReference type="OrthoDB" id="43580at2759"/>
<evidence type="ECO:0000259" key="5">
    <source>
        <dbReference type="PROSITE" id="PS50106"/>
    </source>
</evidence>
<dbReference type="SMART" id="SM00245">
    <property type="entry name" value="TSPc"/>
    <property type="match status" value="1"/>
</dbReference>